<dbReference type="InterPro" id="IPR032818">
    <property type="entry name" value="DedA-like"/>
</dbReference>
<dbReference type="Pfam" id="PF09335">
    <property type="entry name" value="VTT_dom"/>
    <property type="match status" value="1"/>
</dbReference>
<evidence type="ECO:0000256" key="2">
    <source>
        <dbReference type="ARBA" id="ARBA00010792"/>
    </source>
</evidence>
<feature type="domain" description="VTT" evidence="8">
    <location>
        <begin position="50"/>
        <end position="161"/>
    </location>
</feature>
<feature type="transmembrane region" description="Helical" evidence="7">
    <location>
        <begin position="141"/>
        <end position="162"/>
    </location>
</feature>
<keyword evidence="4 7" id="KW-0812">Transmembrane</keyword>
<gene>
    <name evidence="9" type="ORF">COT93_00455</name>
</gene>
<feature type="transmembrane region" description="Helical" evidence="7">
    <location>
        <begin position="174"/>
        <end position="195"/>
    </location>
</feature>
<dbReference type="GO" id="GO:0005886">
    <property type="term" value="C:plasma membrane"/>
    <property type="evidence" value="ECO:0007669"/>
    <property type="project" value="UniProtKB-SubCell"/>
</dbReference>
<dbReference type="PANTHER" id="PTHR30353:SF15">
    <property type="entry name" value="INNER MEMBRANE PROTEIN YABI"/>
    <property type="match status" value="1"/>
</dbReference>
<sequence>MHDSLTFLLKILKEFGWLGNWLFLLIAMAECVPFAGVMFPGGTLIYLASILAAQGYFNIWDVFIYASLGAILGDYLGYSLGRWGGHHLEKYRIIKPETLASAKDFFHKHGNKSIFWGRFIGPFRAVVPFIAGASKMPTKQFLFWNITSALIWASAHTALGYFSGNILARIIERWSWRLGWIALIIVIIVIIILLVKKHGKRFNQYIQEQNLKITEKLLTENWLQALDKRFPVIAEFYRASAKQGKLIAIILSFGLLLFFYLLTIILDRF</sequence>
<name>A0A2H0V9R3_9BACT</name>
<comment type="similarity">
    <text evidence="2 7">Belongs to the DedA family.</text>
</comment>
<dbReference type="PANTHER" id="PTHR30353">
    <property type="entry name" value="INNER MEMBRANE PROTEIN DEDA-RELATED"/>
    <property type="match status" value="1"/>
</dbReference>
<keyword evidence="6 7" id="KW-0472">Membrane</keyword>
<reference evidence="10" key="1">
    <citation type="submission" date="2017-09" db="EMBL/GenBank/DDBJ databases">
        <title>Depth-based differentiation of microbial function through sediment-hosted aquifers and enrichment of novel symbionts in the deep terrestrial subsurface.</title>
        <authorList>
            <person name="Probst A.J."/>
            <person name="Ladd B."/>
            <person name="Jarett J.K."/>
            <person name="Geller-Mcgrath D.E."/>
            <person name="Sieber C.M.K."/>
            <person name="Emerson J.B."/>
            <person name="Anantharaman K."/>
            <person name="Thomas B.C."/>
            <person name="Malmstrom R."/>
            <person name="Stieglmeier M."/>
            <person name="Klingl A."/>
            <person name="Woyke T."/>
            <person name="Ryan C.M."/>
            <person name="Banfield J.F."/>
        </authorList>
    </citation>
    <scope>NUCLEOTIDE SEQUENCE [LARGE SCALE GENOMIC DNA]</scope>
</reference>
<evidence type="ECO:0000313" key="10">
    <source>
        <dbReference type="Proteomes" id="UP000229972"/>
    </source>
</evidence>
<evidence type="ECO:0000256" key="1">
    <source>
        <dbReference type="ARBA" id="ARBA00004651"/>
    </source>
</evidence>
<feature type="transmembrane region" description="Helical" evidence="7">
    <location>
        <begin position="20"/>
        <end position="47"/>
    </location>
</feature>
<evidence type="ECO:0000256" key="7">
    <source>
        <dbReference type="RuleBase" id="RU367016"/>
    </source>
</evidence>
<organism evidence="9 10">
    <name type="scientific">Candidatus Falkowbacteria bacterium CG10_big_fil_rev_8_21_14_0_10_37_18</name>
    <dbReference type="NCBI Taxonomy" id="1974562"/>
    <lineage>
        <taxon>Bacteria</taxon>
        <taxon>Candidatus Falkowiibacteriota</taxon>
    </lineage>
</organism>
<feature type="transmembrane region" description="Helical" evidence="7">
    <location>
        <begin position="115"/>
        <end position="134"/>
    </location>
</feature>
<keyword evidence="3 7" id="KW-1003">Cell membrane</keyword>
<evidence type="ECO:0000256" key="4">
    <source>
        <dbReference type="ARBA" id="ARBA00022692"/>
    </source>
</evidence>
<proteinExistence type="inferred from homology"/>
<evidence type="ECO:0000256" key="3">
    <source>
        <dbReference type="ARBA" id="ARBA00022475"/>
    </source>
</evidence>
<evidence type="ECO:0000256" key="6">
    <source>
        <dbReference type="ARBA" id="ARBA00023136"/>
    </source>
</evidence>
<comment type="subcellular location">
    <subcellularLocation>
        <location evidence="1 7">Cell membrane</location>
        <topology evidence="1 7">Multi-pass membrane protein</topology>
    </subcellularLocation>
</comment>
<evidence type="ECO:0000313" key="9">
    <source>
        <dbReference type="EMBL" id="PIR95803.1"/>
    </source>
</evidence>
<dbReference type="InterPro" id="IPR032816">
    <property type="entry name" value="VTT_dom"/>
</dbReference>
<feature type="transmembrane region" description="Helical" evidence="7">
    <location>
        <begin position="246"/>
        <end position="266"/>
    </location>
</feature>
<evidence type="ECO:0000259" key="8">
    <source>
        <dbReference type="Pfam" id="PF09335"/>
    </source>
</evidence>
<accession>A0A2H0V9R3</accession>
<evidence type="ECO:0000256" key="5">
    <source>
        <dbReference type="ARBA" id="ARBA00022989"/>
    </source>
</evidence>
<protein>
    <recommendedName>
        <fullName evidence="8">VTT domain-containing protein</fullName>
    </recommendedName>
</protein>
<keyword evidence="5 7" id="KW-1133">Transmembrane helix</keyword>
<dbReference type="Proteomes" id="UP000229972">
    <property type="component" value="Unassembled WGS sequence"/>
</dbReference>
<dbReference type="AlphaFoldDB" id="A0A2H0V9R3"/>
<dbReference type="EMBL" id="PFAL01000007">
    <property type="protein sequence ID" value="PIR95803.1"/>
    <property type="molecule type" value="Genomic_DNA"/>
</dbReference>
<comment type="caution">
    <text evidence="9">The sequence shown here is derived from an EMBL/GenBank/DDBJ whole genome shotgun (WGS) entry which is preliminary data.</text>
</comment>